<proteinExistence type="predicted"/>
<accession>A0ACB8N0J9</accession>
<evidence type="ECO:0000313" key="1">
    <source>
        <dbReference type="EMBL" id="KAH9791301.1"/>
    </source>
</evidence>
<keyword evidence="2" id="KW-1185">Reference proteome</keyword>
<organism evidence="1 2">
    <name type="scientific">Citrus sinensis</name>
    <name type="common">Sweet orange</name>
    <name type="synonym">Citrus aurantium var. sinensis</name>
    <dbReference type="NCBI Taxonomy" id="2711"/>
    <lineage>
        <taxon>Eukaryota</taxon>
        <taxon>Viridiplantae</taxon>
        <taxon>Streptophyta</taxon>
        <taxon>Embryophyta</taxon>
        <taxon>Tracheophyta</taxon>
        <taxon>Spermatophyta</taxon>
        <taxon>Magnoliopsida</taxon>
        <taxon>eudicotyledons</taxon>
        <taxon>Gunneridae</taxon>
        <taxon>Pentapetalae</taxon>
        <taxon>rosids</taxon>
        <taxon>malvids</taxon>
        <taxon>Sapindales</taxon>
        <taxon>Rutaceae</taxon>
        <taxon>Aurantioideae</taxon>
        <taxon>Citrus</taxon>
    </lineage>
</organism>
<name>A0ACB8N0J9_CITSI</name>
<reference evidence="2" key="1">
    <citation type="journal article" date="2023" name="Hortic. Res.">
        <title>A chromosome-level phased genome enabling allele-level studies in sweet orange: a case study on citrus Huanglongbing tolerance.</title>
        <authorList>
            <person name="Wu B."/>
            <person name="Yu Q."/>
            <person name="Deng Z."/>
            <person name="Duan Y."/>
            <person name="Luo F."/>
            <person name="Gmitter F. Jr."/>
        </authorList>
    </citation>
    <scope>NUCLEOTIDE SEQUENCE [LARGE SCALE GENOMIC DNA]</scope>
    <source>
        <strain evidence="2">cv. Valencia</strain>
    </source>
</reference>
<protein>
    <submittedName>
        <fullName evidence="1">Inactive TPR repeat-containing thioredoxin TTL3</fullName>
    </submittedName>
</protein>
<comment type="caution">
    <text evidence="1">The sequence shown here is derived from an EMBL/GenBank/DDBJ whole genome shotgun (WGS) entry which is preliminary data.</text>
</comment>
<dbReference type="EMBL" id="CM039171">
    <property type="protein sequence ID" value="KAH9791301.1"/>
    <property type="molecule type" value="Genomic_DNA"/>
</dbReference>
<sequence length="744" mass="80607">MSHSKKLHTGFDSLTLNDSDKNKPDFKELDLGSPVSPLVTRGGSASSSANGAAAAATSSSSSSSSSSGSASGGKTTAAQLPNSDKNSSHSGELSGFSGSGPTAPRSLKPGHRRSVSAGPPLIYSGSSFSTTSNGSSSCNGNATHSVSSHPNTSNVLPSGNICPSGKILKTGMTCRVSNRTDTLGTGTGNYGHGSIVRSCSSNINNNNNNVKTSNVAVDAEEVKRAGNEMYRKGNFVEALKLYDKAISMSPENAAYRSNRAATLTALGRLTEAVSDCEEAVRLDPGYNRAHQRLASLYFSLSTTSTGFHFRLGQVENARHHLCFPGHHPDPNELLKLQSFEKHLNRCAESRKIGDWKTVLRETDAAIAIGVDSSPQLVACKAEAHLKLHQNEDADSCLSNMPKFEHYSPSSQVKFFGMVAEAYVQYIRAQVEMALGRFENAVSSAEKAGLLDYSNVEIASVLTNVKMVVRARTRGNNLFSSGRYSEACSAYGEGLKYDSYSSILYCNRAICWSKMGLWENSIEDCNVALRIQPNYTKALLRRAVSNEKVNSRHNAFVHLYLGRWSEAVRDYEALRRELPGDNEVAESLHNAQVALKKSRGEFVNNMKMSGEVEEISSLEKFKAAISSPGVSLVHFKEASSEKCEEISPFVNLLCVRYPYVHFFKVDVEESLAIAKSEGVRTVPTFKIYKNGEKLKEMINPSHQFLEDSANLAPSPVYKLPLVTLACSPFGWFSTAAVTGESEHID</sequence>
<gene>
    <name evidence="1" type="ORF">KPL71_003708</name>
</gene>
<evidence type="ECO:0000313" key="2">
    <source>
        <dbReference type="Proteomes" id="UP000829398"/>
    </source>
</evidence>
<dbReference type="Proteomes" id="UP000829398">
    <property type="component" value="Chromosome 2"/>
</dbReference>